<dbReference type="EMBL" id="CP002164">
    <property type="protein sequence ID" value="ADL43298.1"/>
    <property type="molecule type" value="Genomic_DNA"/>
</dbReference>
<dbReference type="HOGENOM" id="CLU_121313_0_0_9"/>
<protein>
    <submittedName>
        <fullName evidence="1">Uncharacterized protein</fullName>
    </submittedName>
</protein>
<dbReference type="Pfam" id="PF26595">
    <property type="entry name" value="A_ENA"/>
    <property type="match status" value="1"/>
</dbReference>
<keyword evidence="2" id="KW-1185">Reference proteome</keyword>
<dbReference type="KEGG" id="cob:COB47_2038"/>
<evidence type="ECO:0000313" key="2">
    <source>
        <dbReference type="Proteomes" id="UP000000347"/>
    </source>
</evidence>
<evidence type="ECO:0000313" key="1">
    <source>
        <dbReference type="EMBL" id="ADL43298.1"/>
    </source>
</evidence>
<dbReference type="InterPro" id="IPR058705">
    <property type="entry name" value="A_ENA"/>
</dbReference>
<proteinExistence type="predicted"/>
<dbReference type="Proteomes" id="UP000000347">
    <property type="component" value="Chromosome"/>
</dbReference>
<dbReference type="RefSeq" id="WP_013291293.1">
    <property type="nucleotide sequence ID" value="NC_014392.1"/>
</dbReference>
<gene>
    <name evidence="1" type="ordered locus">COB47_2038</name>
</gene>
<reference evidence="1 2" key="1">
    <citation type="journal article" date="2010" name="J. Bacteriol.">
        <title>Complete genome sequence of the cellulolytic thermophile Caldicellulosiruptor obsidiansis OB47T.</title>
        <authorList>
            <person name="Elkins J.G."/>
            <person name="Lochner A."/>
            <person name="Hamilton-Brehm S.D."/>
            <person name="Davenport K.W."/>
            <person name="Podar M."/>
            <person name="Brown S.D."/>
            <person name="Land M.L."/>
            <person name="Hauser L.J."/>
            <person name="Klingeman D.M."/>
            <person name="Raman B."/>
            <person name="Goodwin L.A."/>
            <person name="Tapia R."/>
            <person name="Meincke L.J."/>
            <person name="Detter J.C."/>
            <person name="Bruce D.C."/>
            <person name="Han C.S."/>
            <person name="Palumbo A.V."/>
            <person name="Cottingham R.W."/>
            <person name="Keller M."/>
            <person name="Graham D.E."/>
        </authorList>
    </citation>
    <scope>NUCLEOTIDE SEQUENCE [LARGE SCALE GENOMIC DNA]</scope>
    <source>
        <strain evidence="2">ATCC BAA-2073 / strain OB47</strain>
    </source>
</reference>
<sequence>MSVHGDNPRENAVNEVLTSVAKEEIAIANLIDAEAEKIKKIVDSHQLSKPDDFEKIIALQKSVAEILERLIQKQQILVKKLELIKDFDTDKKSEKFRGKSNIVSSNDCSD</sequence>
<accession>D9TGH8</accession>
<dbReference type="STRING" id="608506.COB47_2038"/>
<dbReference type="AlphaFoldDB" id="D9TGH8"/>
<name>D9TGH8_CALOO</name>
<organism evidence="1 2">
    <name type="scientific">Caldicellulosiruptor obsidiansis (strain ATCC BAA-2073 / JCM 16842 / OB47)</name>
    <dbReference type="NCBI Taxonomy" id="608506"/>
    <lineage>
        <taxon>Bacteria</taxon>
        <taxon>Bacillati</taxon>
        <taxon>Bacillota</taxon>
        <taxon>Bacillota incertae sedis</taxon>
        <taxon>Caldicellulosiruptorales</taxon>
        <taxon>Caldicellulosiruptoraceae</taxon>
        <taxon>Caldicellulosiruptor</taxon>
    </lineage>
</organism>
<dbReference type="OrthoDB" id="1716583at2"/>